<evidence type="ECO:0000256" key="1">
    <source>
        <dbReference type="SAM" id="MobiDB-lite"/>
    </source>
</evidence>
<proteinExistence type="predicted"/>
<accession>A0A8J2LUY1</accession>
<dbReference type="Proteomes" id="UP000746747">
    <property type="component" value="Unassembled WGS sequence"/>
</dbReference>
<keyword evidence="3" id="KW-1185">Reference proteome</keyword>
<evidence type="ECO:0000313" key="3">
    <source>
        <dbReference type="Proteomes" id="UP000746747"/>
    </source>
</evidence>
<feature type="region of interest" description="Disordered" evidence="1">
    <location>
        <begin position="201"/>
        <end position="240"/>
    </location>
</feature>
<sequence length="290" mass="33940">MEGRRRALYNYSWQQSPINKHRRVNPPEEEKKIFDNWFEEKADEYFPWIRDQGLDDETIRSANASRISSSPPCNPEMYRALSRVSPKMILKRLQRPEQDRKTLAEEEEHKKTERLANFTRYERSLKETRKIIDKIKKEKQEKVMFSQTQHQRLSNPVVFLEHSECSASNEVSSFQKKPCEEQVAAKIESDVYDDRKLESELKSNSFSSTRRTSCGSIGEHSKQTTSERKQQTSIYHEDDDSDNELLRLALESSPIQKSNSARKIFSNEDELSDEALLSMMISSPVPIIKK</sequence>
<reference evidence="2" key="1">
    <citation type="submission" date="2021-09" db="EMBL/GenBank/DDBJ databases">
        <authorList>
            <consortium name="Pathogen Informatics"/>
        </authorList>
    </citation>
    <scope>NUCLEOTIDE SEQUENCE</scope>
</reference>
<organism evidence="2 3">
    <name type="scientific">Cercopithifilaria johnstoni</name>
    <dbReference type="NCBI Taxonomy" id="2874296"/>
    <lineage>
        <taxon>Eukaryota</taxon>
        <taxon>Metazoa</taxon>
        <taxon>Ecdysozoa</taxon>
        <taxon>Nematoda</taxon>
        <taxon>Chromadorea</taxon>
        <taxon>Rhabditida</taxon>
        <taxon>Spirurina</taxon>
        <taxon>Spiruromorpha</taxon>
        <taxon>Filarioidea</taxon>
        <taxon>Onchocercidae</taxon>
        <taxon>Cercopithifilaria</taxon>
    </lineage>
</organism>
<comment type="caution">
    <text evidence="2">The sequence shown here is derived from an EMBL/GenBank/DDBJ whole genome shotgun (WGS) entry which is preliminary data.</text>
</comment>
<name>A0A8J2LUY1_9BILA</name>
<dbReference type="AlphaFoldDB" id="A0A8J2LUY1"/>
<feature type="compositionally biased region" description="Polar residues" evidence="1">
    <location>
        <begin position="202"/>
        <end position="215"/>
    </location>
</feature>
<dbReference type="EMBL" id="CAKAEH010001346">
    <property type="protein sequence ID" value="CAG9535002.1"/>
    <property type="molecule type" value="Genomic_DNA"/>
</dbReference>
<evidence type="ECO:0000313" key="2">
    <source>
        <dbReference type="EMBL" id="CAG9535002.1"/>
    </source>
</evidence>
<protein>
    <submittedName>
        <fullName evidence="2">Uncharacterized protein</fullName>
    </submittedName>
</protein>
<gene>
    <name evidence="2" type="ORF">CJOHNSTONI_LOCUS5086</name>
</gene>
<feature type="compositionally biased region" description="Basic and acidic residues" evidence="1">
    <location>
        <begin position="219"/>
        <end position="230"/>
    </location>
</feature>
<dbReference type="OrthoDB" id="5827270at2759"/>